<evidence type="ECO:0000313" key="10">
    <source>
        <dbReference type="Proteomes" id="UP001172102"/>
    </source>
</evidence>
<feature type="transmembrane region" description="Helical" evidence="7">
    <location>
        <begin position="478"/>
        <end position="497"/>
    </location>
</feature>
<reference evidence="9" key="1">
    <citation type="submission" date="2023-06" db="EMBL/GenBank/DDBJ databases">
        <title>Genome-scale phylogeny and comparative genomics of the fungal order Sordariales.</title>
        <authorList>
            <consortium name="Lawrence Berkeley National Laboratory"/>
            <person name="Hensen N."/>
            <person name="Bonometti L."/>
            <person name="Westerberg I."/>
            <person name="Brannstrom I.O."/>
            <person name="Guillou S."/>
            <person name="Cros-Aarteil S."/>
            <person name="Calhoun S."/>
            <person name="Haridas S."/>
            <person name="Kuo A."/>
            <person name="Mondo S."/>
            <person name="Pangilinan J."/>
            <person name="Riley R."/>
            <person name="Labutti K."/>
            <person name="Andreopoulos B."/>
            <person name="Lipzen A."/>
            <person name="Chen C."/>
            <person name="Yanf M."/>
            <person name="Daum C."/>
            <person name="Ng V."/>
            <person name="Clum A."/>
            <person name="Steindorff A."/>
            <person name="Ohm R."/>
            <person name="Martin F."/>
            <person name="Silar P."/>
            <person name="Natvig D."/>
            <person name="Lalanne C."/>
            <person name="Gautier V."/>
            <person name="Ament-Velasquez S.L."/>
            <person name="Kruys A."/>
            <person name="Hutchinson M.I."/>
            <person name="Powell A.J."/>
            <person name="Barry K."/>
            <person name="Miller A.N."/>
            <person name="Grigoriev I.V."/>
            <person name="Debuchy R."/>
            <person name="Gladieux P."/>
            <person name="Thoren M.H."/>
            <person name="Johannesson H."/>
        </authorList>
    </citation>
    <scope>NUCLEOTIDE SEQUENCE</scope>
    <source>
        <strain evidence="9">SMH4607-1</strain>
    </source>
</reference>
<evidence type="ECO:0000256" key="2">
    <source>
        <dbReference type="ARBA" id="ARBA00007520"/>
    </source>
</evidence>
<dbReference type="Gene3D" id="1.20.1250.20">
    <property type="entry name" value="MFS general substrate transporter like domains"/>
    <property type="match status" value="1"/>
</dbReference>
<dbReference type="PANTHER" id="PTHR23501">
    <property type="entry name" value="MAJOR FACILITATOR SUPERFAMILY"/>
    <property type="match status" value="1"/>
</dbReference>
<evidence type="ECO:0000256" key="6">
    <source>
        <dbReference type="SAM" id="MobiDB-lite"/>
    </source>
</evidence>
<gene>
    <name evidence="9" type="ORF">B0H67DRAFT_614342</name>
</gene>
<sequence>MTRNTASLGSPEADVMPATAHHSTPTTGEGSMPTAPREGGSEADAETPGALRTRVKTALLVGALGLALFLAALDTTIISTIVPTVAEEFQSGLGYTWVGSAYLLACAAWMPTWGKISDIFGRKSVLLLSVAIFLVGSLLCGLAVSMAILIAARAVQGVGAGGVFTLVYVCISDLFSVRQRGLYFGAMGMVWVLASAVGPVLGGFFADRVTWRWCFYINLPTCGLGLVVLPVVLDLHNPRTPIRDGLKAIDWVGSTATIGFSGAYMWRFATHPLIPLHLLASRSNCAALATAFFHGFVLISASYWLPLYLQAVAGASPLQSGVYLLPYALSLSLTSAVGGWLMKKTGRYVPMIVGAMVITVLGFGLLLIAGAGIGPNSQAPLIALQTTVEPQDMASVTSMFAFMRQMATAISIMVGGIVFSDEMQKQYQAISAQGSPDLVNALSSGRAVASVSWIADLPADEANVARQAYHICLRQMRVVYTVFAGAGLVSSLFISHLKLSRDHQDHRTGLETLRRRIIGPAEPGREGP</sequence>
<feature type="transmembrane region" description="Helical" evidence="7">
    <location>
        <begin position="58"/>
        <end position="82"/>
    </location>
</feature>
<dbReference type="EMBL" id="JAUKUA010000010">
    <property type="protein sequence ID" value="KAK0701273.1"/>
    <property type="molecule type" value="Genomic_DNA"/>
</dbReference>
<dbReference type="PROSITE" id="PS50850">
    <property type="entry name" value="MFS"/>
    <property type="match status" value="1"/>
</dbReference>
<dbReference type="InterPro" id="IPR036259">
    <property type="entry name" value="MFS_trans_sf"/>
</dbReference>
<evidence type="ECO:0000256" key="7">
    <source>
        <dbReference type="SAM" id="Phobius"/>
    </source>
</evidence>
<feature type="transmembrane region" description="Helical" evidence="7">
    <location>
        <begin position="348"/>
        <end position="373"/>
    </location>
</feature>
<dbReference type="InterPro" id="IPR020846">
    <property type="entry name" value="MFS_dom"/>
</dbReference>
<dbReference type="PRINTS" id="PR01036">
    <property type="entry name" value="TCRTETB"/>
</dbReference>
<feature type="transmembrane region" description="Helical" evidence="7">
    <location>
        <begin position="210"/>
        <end position="233"/>
    </location>
</feature>
<feature type="transmembrane region" description="Helical" evidence="7">
    <location>
        <begin position="125"/>
        <end position="152"/>
    </location>
</feature>
<protein>
    <submittedName>
        <fullName evidence="9">Major facilitator superfamily domain-containing protein</fullName>
    </submittedName>
</protein>
<evidence type="ECO:0000256" key="3">
    <source>
        <dbReference type="ARBA" id="ARBA00022692"/>
    </source>
</evidence>
<accession>A0AA39ZPN7</accession>
<comment type="subcellular location">
    <subcellularLocation>
        <location evidence="1">Membrane</location>
        <topology evidence="1">Multi-pass membrane protein</topology>
    </subcellularLocation>
</comment>
<evidence type="ECO:0000313" key="9">
    <source>
        <dbReference type="EMBL" id="KAK0701273.1"/>
    </source>
</evidence>
<proteinExistence type="inferred from homology"/>
<keyword evidence="4 7" id="KW-1133">Transmembrane helix</keyword>
<dbReference type="Pfam" id="PF07690">
    <property type="entry name" value="MFS_1"/>
    <property type="match status" value="1"/>
</dbReference>
<evidence type="ECO:0000256" key="4">
    <source>
        <dbReference type="ARBA" id="ARBA00022989"/>
    </source>
</evidence>
<dbReference type="FunFam" id="1.20.1720.10:FF:000014">
    <property type="entry name" value="MFS drug transporter, putative"/>
    <property type="match status" value="1"/>
</dbReference>
<comment type="similarity">
    <text evidence="2">Belongs to the major facilitator superfamily. TCR/Tet family.</text>
</comment>
<dbReference type="GO" id="GO:0022857">
    <property type="term" value="F:transmembrane transporter activity"/>
    <property type="evidence" value="ECO:0007669"/>
    <property type="project" value="InterPro"/>
</dbReference>
<feature type="transmembrane region" description="Helical" evidence="7">
    <location>
        <begin position="285"/>
        <end position="304"/>
    </location>
</feature>
<feature type="transmembrane region" description="Helical" evidence="7">
    <location>
        <begin position="393"/>
        <end position="419"/>
    </location>
</feature>
<dbReference type="GO" id="GO:0005886">
    <property type="term" value="C:plasma membrane"/>
    <property type="evidence" value="ECO:0007669"/>
    <property type="project" value="TreeGrafter"/>
</dbReference>
<organism evidence="9 10">
    <name type="scientific">Lasiosphaeris hirsuta</name>
    <dbReference type="NCBI Taxonomy" id="260670"/>
    <lineage>
        <taxon>Eukaryota</taxon>
        <taxon>Fungi</taxon>
        <taxon>Dikarya</taxon>
        <taxon>Ascomycota</taxon>
        <taxon>Pezizomycotina</taxon>
        <taxon>Sordariomycetes</taxon>
        <taxon>Sordariomycetidae</taxon>
        <taxon>Sordariales</taxon>
        <taxon>Lasiosphaeriaceae</taxon>
        <taxon>Lasiosphaeris</taxon>
    </lineage>
</organism>
<feature type="transmembrane region" description="Helical" evidence="7">
    <location>
        <begin position="94"/>
        <end position="113"/>
    </location>
</feature>
<dbReference type="PANTHER" id="PTHR23501:SF102">
    <property type="entry name" value="DRUG TRANSPORTER, PUTATIVE (AFU_ORTHOLOGUE AFUA_3G08530)-RELATED"/>
    <property type="match status" value="1"/>
</dbReference>
<evidence type="ECO:0000256" key="1">
    <source>
        <dbReference type="ARBA" id="ARBA00004141"/>
    </source>
</evidence>
<keyword evidence="10" id="KW-1185">Reference proteome</keyword>
<name>A0AA39ZPN7_9PEZI</name>
<comment type="caution">
    <text evidence="9">The sequence shown here is derived from an EMBL/GenBank/DDBJ whole genome shotgun (WGS) entry which is preliminary data.</text>
</comment>
<dbReference type="AlphaFoldDB" id="A0AA39ZPN7"/>
<feature type="domain" description="Major facilitator superfamily (MFS) profile" evidence="8">
    <location>
        <begin position="60"/>
        <end position="502"/>
    </location>
</feature>
<evidence type="ECO:0000259" key="8">
    <source>
        <dbReference type="PROSITE" id="PS50850"/>
    </source>
</evidence>
<evidence type="ECO:0000256" key="5">
    <source>
        <dbReference type="ARBA" id="ARBA00023136"/>
    </source>
</evidence>
<dbReference type="InterPro" id="IPR011701">
    <property type="entry name" value="MFS"/>
</dbReference>
<feature type="transmembrane region" description="Helical" evidence="7">
    <location>
        <begin position="324"/>
        <end position="341"/>
    </location>
</feature>
<dbReference type="SUPFAM" id="SSF103473">
    <property type="entry name" value="MFS general substrate transporter"/>
    <property type="match status" value="1"/>
</dbReference>
<keyword evidence="5 7" id="KW-0472">Membrane</keyword>
<dbReference type="CDD" id="cd17502">
    <property type="entry name" value="MFS_Azr1_MDR_like"/>
    <property type="match status" value="1"/>
</dbReference>
<keyword evidence="3 7" id="KW-0812">Transmembrane</keyword>
<feature type="transmembrane region" description="Helical" evidence="7">
    <location>
        <begin position="182"/>
        <end position="204"/>
    </location>
</feature>
<dbReference type="Proteomes" id="UP001172102">
    <property type="component" value="Unassembled WGS sequence"/>
</dbReference>
<feature type="region of interest" description="Disordered" evidence="6">
    <location>
        <begin position="1"/>
        <end position="48"/>
    </location>
</feature>